<feature type="transmembrane region" description="Helical" evidence="1">
    <location>
        <begin position="218"/>
        <end position="236"/>
    </location>
</feature>
<name>A0A3B0A4P7_9ACTN</name>
<comment type="caution">
    <text evidence="2">The sequence shown here is derived from an EMBL/GenBank/DDBJ whole genome shotgun (WGS) entry which is preliminary data.</text>
</comment>
<keyword evidence="1" id="KW-0472">Membrane</keyword>
<feature type="transmembrane region" description="Helical" evidence="1">
    <location>
        <begin position="144"/>
        <end position="166"/>
    </location>
</feature>
<dbReference type="OrthoDB" id="8481923at2"/>
<dbReference type="Proteomes" id="UP000279968">
    <property type="component" value="Unassembled WGS sequence"/>
</dbReference>
<dbReference type="Pfam" id="PF13803">
    <property type="entry name" value="DUF4184"/>
    <property type="match status" value="1"/>
</dbReference>
<evidence type="ECO:0000313" key="2">
    <source>
        <dbReference type="EMBL" id="RKN55443.1"/>
    </source>
</evidence>
<evidence type="ECO:0000256" key="1">
    <source>
        <dbReference type="SAM" id="Phobius"/>
    </source>
</evidence>
<sequence>MPLTFPSHLAAVLPLALWRPRWFDGVALASGAVAPDVAYLTTGTRFQITGTHTVAGLLWWCLPVALGYAWLVRRCAGLVIPYLPGLGRFRWPAHAISRAGPHRWWITAGSALLGAASHVAWDRATHTDGWLRALGIDWYASTGLHWWTVSDLTSTVVGGVVAVDLMRRLARRARVVDEPAPPVRPAVFRRVAGLTVVAGAALLPFLPAARLTGATGVRLLHVVALAVLLGALAATAEPRRASAGLDWEQR</sequence>
<keyword evidence="1" id="KW-1133">Transmembrane helix</keyword>
<feature type="transmembrane region" description="Helical" evidence="1">
    <location>
        <begin position="187"/>
        <end position="206"/>
    </location>
</feature>
<feature type="transmembrane region" description="Helical" evidence="1">
    <location>
        <begin position="57"/>
        <end position="83"/>
    </location>
</feature>
<evidence type="ECO:0000313" key="3">
    <source>
        <dbReference type="Proteomes" id="UP000279968"/>
    </source>
</evidence>
<dbReference type="InterPro" id="IPR025238">
    <property type="entry name" value="DUF4184"/>
</dbReference>
<gene>
    <name evidence="2" type="ORF">D7193_12375</name>
</gene>
<reference evidence="2 3" key="1">
    <citation type="journal article" date="2015" name="Int. J. Syst. Evol. Microbiol.">
        <title>Micromonospora costi sp. nov., isolated from a leaf of Costus speciosus.</title>
        <authorList>
            <person name="Thawai C."/>
        </authorList>
    </citation>
    <scope>NUCLEOTIDE SEQUENCE [LARGE SCALE GENOMIC DNA]</scope>
    <source>
        <strain evidence="2 3">CS1-12</strain>
    </source>
</reference>
<dbReference type="AlphaFoldDB" id="A0A3B0A4P7"/>
<feature type="transmembrane region" description="Helical" evidence="1">
    <location>
        <begin position="104"/>
        <end position="121"/>
    </location>
</feature>
<dbReference type="EMBL" id="RBAN01000002">
    <property type="protein sequence ID" value="RKN55443.1"/>
    <property type="molecule type" value="Genomic_DNA"/>
</dbReference>
<proteinExistence type="predicted"/>
<accession>A0A3B0A4P7</accession>
<dbReference type="RefSeq" id="WP_120779632.1">
    <property type="nucleotide sequence ID" value="NZ_JBHLUP010000002.1"/>
</dbReference>
<keyword evidence="1" id="KW-0812">Transmembrane</keyword>
<protein>
    <submittedName>
        <fullName evidence="2">DUF4184 family protein</fullName>
    </submittedName>
</protein>
<keyword evidence="3" id="KW-1185">Reference proteome</keyword>
<organism evidence="2 3">
    <name type="scientific">Micromonospora costi</name>
    <dbReference type="NCBI Taxonomy" id="1530042"/>
    <lineage>
        <taxon>Bacteria</taxon>
        <taxon>Bacillati</taxon>
        <taxon>Actinomycetota</taxon>
        <taxon>Actinomycetes</taxon>
        <taxon>Micromonosporales</taxon>
        <taxon>Micromonosporaceae</taxon>
        <taxon>Micromonospora</taxon>
    </lineage>
</organism>